<feature type="repeat" description="PPR" evidence="3">
    <location>
        <begin position="166"/>
        <end position="200"/>
    </location>
</feature>
<dbReference type="GO" id="GO:0005739">
    <property type="term" value="C:mitochondrion"/>
    <property type="evidence" value="ECO:0007669"/>
    <property type="project" value="TreeGrafter"/>
</dbReference>
<dbReference type="Pfam" id="PF13041">
    <property type="entry name" value="PPR_2"/>
    <property type="match status" value="1"/>
</dbReference>
<dbReference type="InterPro" id="IPR011990">
    <property type="entry name" value="TPR-like_helical_dom_sf"/>
</dbReference>
<evidence type="ECO:0000256" key="3">
    <source>
        <dbReference type="PROSITE-ProRule" id="PRU00708"/>
    </source>
</evidence>
<dbReference type="PANTHER" id="PTHR47934">
    <property type="entry name" value="PENTATRICOPEPTIDE REPEAT-CONTAINING PROTEIN PET309, MITOCHONDRIAL"/>
    <property type="match status" value="1"/>
</dbReference>
<dbReference type="Proteomes" id="UP000583929">
    <property type="component" value="Unassembled WGS sequence"/>
</dbReference>
<feature type="non-terminal residue" evidence="4">
    <location>
        <position position="1"/>
    </location>
</feature>
<keyword evidence="5" id="KW-1185">Reference proteome</keyword>
<organism evidence="4 5">
    <name type="scientific">Cannabis sativa</name>
    <name type="common">Hemp</name>
    <name type="synonym">Marijuana</name>
    <dbReference type="NCBI Taxonomy" id="3483"/>
    <lineage>
        <taxon>Eukaryota</taxon>
        <taxon>Viridiplantae</taxon>
        <taxon>Streptophyta</taxon>
        <taxon>Embryophyta</taxon>
        <taxon>Tracheophyta</taxon>
        <taxon>Spermatophyta</taxon>
        <taxon>Magnoliopsida</taxon>
        <taxon>eudicotyledons</taxon>
        <taxon>Gunneridae</taxon>
        <taxon>Pentapetalae</taxon>
        <taxon>rosids</taxon>
        <taxon>fabids</taxon>
        <taxon>Rosales</taxon>
        <taxon>Cannabaceae</taxon>
        <taxon>Cannabis</taxon>
    </lineage>
</organism>
<dbReference type="AlphaFoldDB" id="A0A7J6HZI2"/>
<dbReference type="PANTHER" id="PTHR47934:SF13">
    <property type="entry name" value="OS06G0125300 PROTEIN"/>
    <property type="match status" value="1"/>
</dbReference>
<evidence type="ECO:0000256" key="2">
    <source>
        <dbReference type="ARBA" id="ARBA00022737"/>
    </source>
</evidence>
<dbReference type="NCBIfam" id="TIGR00756">
    <property type="entry name" value="PPR"/>
    <property type="match status" value="2"/>
</dbReference>
<reference evidence="4 5" key="1">
    <citation type="journal article" date="2020" name="bioRxiv">
        <title>Sequence and annotation of 42 cannabis genomes reveals extensive copy number variation in cannabinoid synthesis and pathogen resistance genes.</title>
        <authorList>
            <person name="Mckernan K.J."/>
            <person name="Helbert Y."/>
            <person name="Kane L.T."/>
            <person name="Ebling H."/>
            <person name="Zhang L."/>
            <person name="Liu B."/>
            <person name="Eaton Z."/>
            <person name="Mclaughlin S."/>
            <person name="Kingan S."/>
            <person name="Baybayan P."/>
            <person name="Concepcion G."/>
            <person name="Jordan M."/>
            <person name="Riva A."/>
            <person name="Barbazuk W."/>
            <person name="Harkins T."/>
        </authorList>
    </citation>
    <scope>NUCLEOTIDE SEQUENCE [LARGE SCALE GENOMIC DNA]</scope>
    <source>
        <strain evidence="5">cv. Jamaican Lion 4</strain>
        <tissue evidence="4">Leaf</tissue>
    </source>
</reference>
<dbReference type="Pfam" id="PF01535">
    <property type="entry name" value="PPR"/>
    <property type="match status" value="1"/>
</dbReference>
<evidence type="ECO:0000313" key="5">
    <source>
        <dbReference type="Proteomes" id="UP000583929"/>
    </source>
</evidence>
<evidence type="ECO:0000256" key="1">
    <source>
        <dbReference type="ARBA" id="ARBA00007626"/>
    </source>
</evidence>
<keyword evidence="2" id="KW-0677">Repeat</keyword>
<dbReference type="GO" id="GO:0003729">
    <property type="term" value="F:mRNA binding"/>
    <property type="evidence" value="ECO:0007669"/>
    <property type="project" value="TreeGrafter"/>
</dbReference>
<accession>A0A7J6HZI2</accession>
<name>A0A7J6HZI2_CANSA</name>
<sequence>SFSHSEGPQSQTKIKINKIATLINEYPFLDQPLQLTLVQHIPPPLSSNILVENVLGCLFAAHSNGLKALHLSADAFTSLYECDTFAAFENMENKIFVGRKFGTEEFNALLRAFCTQRQMKEARSVFLKMPLTKRVNMLLLGFKESRDTTAVELFYHEMISRGFKQNIVTYNIKIDVYCKTGCFGGGLRLLEEMERSNLSPMLGTITTFIHGAGIAPNPIMA</sequence>
<dbReference type="EMBL" id="JAATIQ010000015">
    <property type="protein sequence ID" value="KAF4400712.1"/>
    <property type="molecule type" value="Genomic_DNA"/>
</dbReference>
<gene>
    <name evidence="4" type="ORF">G4B88_001267</name>
</gene>
<dbReference type="InterPro" id="IPR002885">
    <property type="entry name" value="PPR_rpt"/>
</dbReference>
<dbReference type="PROSITE" id="PS51375">
    <property type="entry name" value="PPR"/>
    <property type="match status" value="1"/>
</dbReference>
<dbReference type="GO" id="GO:0006396">
    <property type="term" value="P:RNA processing"/>
    <property type="evidence" value="ECO:0007669"/>
    <property type="project" value="TreeGrafter"/>
</dbReference>
<comment type="similarity">
    <text evidence="1">Belongs to the PPR family. P subfamily.</text>
</comment>
<comment type="caution">
    <text evidence="4">The sequence shown here is derived from an EMBL/GenBank/DDBJ whole genome shotgun (WGS) entry which is preliminary data.</text>
</comment>
<evidence type="ECO:0008006" key="6">
    <source>
        <dbReference type="Google" id="ProtNLM"/>
    </source>
</evidence>
<proteinExistence type="inferred from homology"/>
<protein>
    <recommendedName>
        <fullName evidence="6">Pentatricopeptide repeat-containing protein</fullName>
    </recommendedName>
</protein>
<dbReference type="InterPro" id="IPR051114">
    <property type="entry name" value="Mito_RNA_Proc_CCM1"/>
</dbReference>
<dbReference type="GO" id="GO:0007005">
    <property type="term" value="P:mitochondrion organization"/>
    <property type="evidence" value="ECO:0007669"/>
    <property type="project" value="TreeGrafter"/>
</dbReference>
<evidence type="ECO:0000313" key="4">
    <source>
        <dbReference type="EMBL" id="KAF4400712.1"/>
    </source>
</evidence>
<dbReference type="Gene3D" id="1.25.40.10">
    <property type="entry name" value="Tetratricopeptide repeat domain"/>
    <property type="match status" value="1"/>
</dbReference>